<dbReference type="Gene3D" id="1.20.1250.20">
    <property type="entry name" value="MFS general substrate transporter like domains"/>
    <property type="match status" value="2"/>
</dbReference>
<keyword evidence="2 5" id="KW-0812">Transmembrane</keyword>
<feature type="transmembrane region" description="Helical" evidence="5">
    <location>
        <begin position="109"/>
        <end position="133"/>
    </location>
</feature>
<protein>
    <submittedName>
        <fullName evidence="6">Uncharacterized protein</fullName>
    </submittedName>
</protein>
<dbReference type="KEGG" id="tpf:TPHA_0C03760"/>
<dbReference type="PANTHER" id="PTHR21576">
    <property type="entry name" value="UNCHARACTERIZED NODULIN-LIKE PROTEIN"/>
    <property type="match status" value="1"/>
</dbReference>
<feature type="transmembrane region" description="Helical" evidence="5">
    <location>
        <begin position="461"/>
        <end position="481"/>
    </location>
</feature>
<feature type="transmembrane region" description="Helical" evidence="5">
    <location>
        <begin position="51"/>
        <end position="70"/>
    </location>
</feature>
<feature type="transmembrane region" description="Helical" evidence="5">
    <location>
        <begin position="426"/>
        <end position="449"/>
    </location>
</feature>
<dbReference type="PANTHER" id="PTHR21576:SF166">
    <property type="entry name" value="ADR278WP"/>
    <property type="match status" value="1"/>
</dbReference>
<keyword evidence="7" id="KW-1185">Reference proteome</keyword>
<dbReference type="Pfam" id="PF07690">
    <property type="entry name" value="MFS_1"/>
    <property type="match status" value="1"/>
</dbReference>
<organism evidence="6 7">
    <name type="scientific">Tetrapisispora phaffii (strain ATCC 24235 / CBS 4417 / NBRC 1672 / NRRL Y-8282 / UCD 70-5)</name>
    <name type="common">Yeast</name>
    <name type="synonym">Fabospora phaffii</name>
    <dbReference type="NCBI Taxonomy" id="1071381"/>
    <lineage>
        <taxon>Eukaryota</taxon>
        <taxon>Fungi</taxon>
        <taxon>Dikarya</taxon>
        <taxon>Ascomycota</taxon>
        <taxon>Saccharomycotina</taxon>
        <taxon>Saccharomycetes</taxon>
        <taxon>Saccharomycetales</taxon>
        <taxon>Saccharomycetaceae</taxon>
        <taxon>Tetrapisispora</taxon>
    </lineage>
</organism>
<evidence type="ECO:0000256" key="2">
    <source>
        <dbReference type="ARBA" id="ARBA00022692"/>
    </source>
</evidence>
<dbReference type="STRING" id="1071381.G8BQL6"/>
<feature type="transmembrane region" description="Helical" evidence="5">
    <location>
        <begin position="387"/>
        <end position="406"/>
    </location>
</feature>
<dbReference type="HOGENOM" id="CLU_012596_0_1_1"/>
<dbReference type="GO" id="GO:0000329">
    <property type="term" value="C:fungal-type vacuole membrane"/>
    <property type="evidence" value="ECO:0007669"/>
    <property type="project" value="TreeGrafter"/>
</dbReference>
<dbReference type="AlphaFoldDB" id="G8BQL6"/>
<feature type="transmembrane region" description="Helical" evidence="5">
    <location>
        <begin position="77"/>
        <end position="97"/>
    </location>
</feature>
<feature type="transmembrane region" description="Helical" evidence="5">
    <location>
        <begin position="145"/>
        <end position="165"/>
    </location>
</feature>
<evidence type="ECO:0000256" key="1">
    <source>
        <dbReference type="ARBA" id="ARBA00004141"/>
    </source>
</evidence>
<keyword evidence="3 5" id="KW-1133">Transmembrane helix</keyword>
<dbReference type="InterPro" id="IPR036259">
    <property type="entry name" value="MFS_trans_sf"/>
</dbReference>
<accession>G8BQL6</accession>
<dbReference type="OrthoDB" id="410267at2759"/>
<dbReference type="GO" id="GO:0022857">
    <property type="term" value="F:transmembrane transporter activity"/>
    <property type="evidence" value="ECO:0007669"/>
    <property type="project" value="InterPro"/>
</dbReference>
<dbReference type="eggNOG" id="ENOG502QQN9">
    <property type="taxonomic scope" value="Eukaryota"/>
</dbReference>
<gene>
    <name evidence="6" type="primary">TPHA0C03760</name>
    <name evidence="6" type="ordered locus">TPHA_0C03760</name>
</gene>
<dbReference type="GeneID" id="11533470"/>
<evidence type="ECO:0000313" key="6">
    <source>
        <dbReference type="EMBL" id="CCE62528.1"/>
    </source>
</evidence>
<dbReference type="RefSeq" id="XP_003684962.1">
    <property type="nucleotide sequence ID" value="XM_003684914.1"/>
</dbReference>
<dbReference type="SUPFAM" id="SSF103473">
    <property type="entry name" value="MFS general substrate transporter"/>
    <property type="match status" value="2"/>
</dbReference>
<feature type="transmembrane region" description="Helical" evidence="5">
    <location>
        <begin position="308"/>
        <end position="333"/>
    </location>
</feature>
<reference evidence="6 7" key="1">
    <citation type="journal article" date="2011" name="Proc. Natl. Acad. Sci. U.S.A.">
        <title>Evolutionary erosion of yeast sex chromosomes by mating-type switching accidents.</title>
        <authorList>
            <person name="Gordon J.L."/>
            <person name="Armisen D."/>
            <person name="Proux-Wera E."/>
            <person name="Oheigeartaigh S.S."/>
            <person name="Byrne K.P."/>
            <person name="Wolfe K.H."/>
        </authorList>
    </citation>
    <scope>NUCLEOTIDE SEQUENCE [LARGE SCALE GENOMIC DNA]</scope>
    <source>
        <strain evidence="7">ATCC 24235 / CBS 4417 / NBRC 1672 / NRRL Y-8282 / UCD 70-5</strain>
    </source>
</reference>
<dbReference type="EMBL" id="HE612858">
    <property type="protein sequence ID" value="CCE62528.1"/>
    <property type="molecule type" value="Genomic_DNA"/>
</dbReference>
<name>G8BQL6_TETPH</name>
<evidence type="ECO:0000256" key="3">
    <source>
        <dbReference type="ARBA" id="ARBA00022989"/>
    </source>
</evidence>
<sequence>MNLRRVLADPRVRAFIGSNIVTLGAGTPYLYSYYAPQLIERCNIPISTTSGLSLSLNIGSSLFGFIAGMIVDKNPRVACLIGSIGTFIAYTILGYCYEYRISNFFLLSLSLSLLGFCSVCGLYSAVTCCTINFPKYRGTAGAFPVSLYALSGLVFSNLCPFFFGTDIRNTFRFLSIVCSVMLLIGALTIVVLKTPNSMEIPEYELSSQAEAMTPELNSQIFAEPKEPSTPILQPSISKFSSPRESLLSPKSAANPLVIHTLDHRQFSTFDSTVPINSYQDSIDHTFTDQQNEKRTVNSVIVALKDYRFYIHFFILATLQGIGQMYIYSVGYIVQANTEKIDIGGTSAKLEKMQSLQVSILSLMSFSGRLVSGPISDILVKRYRCQRLWNIIFCSLLTLFASWMILSNSSTHRETDTSTLNTSNYSTISYCSMLFGLGFGIMFGSFPSIIAEAFGSEGFSTIWGLSTSGGIVTVKFFASLLGNELSHKADSLTGICQEGSPCYTDTFTTVRYSTVLVLVFTLALMFNIHNKSKKNTYN</sequence>
<evidence type="ECO:0000256" key="4">
    <source>
        <dbReference type="ARBA" id="ARBA00023136"/>
    </source>
</evidence>
<proteinExistence type="predicted"/>
<evidence type="ECO:0000313" key="7">
    <source>
        <dbReference type="Proteomes" id="UP000005666"/>
    </source>
</evidence>
<dbReference type="InterPro" id="IPR011701">
    <property type="entry name" value="MFS"/>
</dbReference>
<feature type="transmembrane region" description="Helical" evidence="5">
    <location>
        <begin position="509"/>
        <end position="527"/>
    </location>
</feature>
<keyword evidence="4 5" id="KW-0472">Membrane</keyword>
<feature type="transmembrane region" description="Helical" evidence="5">
    <location>
        <begin position="12"/>
        <end position="31"/>
    </location>
</feature>
<comment type="subcellular location">
    <subcellularLocation>
        <location evidence="1">Membrane</location>
        <topology evidence="1">Multi-pass membrane protein</topology>
    </subcellularLocation>
</comment>
<dbReference type="Proteomes" id="UP000005666">
    <property type="component" value="Chromosome 3"/>
</dbReference>
<evidence type="ECO:0000256" key="5">
    <source>
        <dbReference type="SAM" id="Phobius"/>
    </source>
</evidence>
<dbReference type="OMA" id="WGLICTG"/>
<feature type="transmembrane region" description="Helical" evidence="5">
    <location>
        <begin position="171"/>
        <end position="192"/>
    </location>
</feature>